<sequence>MRGLDGVLLDVDDTLLDTRSAMTTGAEAGVRAVWPALSAARAHDVAIAFYEDGGRHFPRFTRGEIDFRTMRGSRLEYAATQFGLPPVAQDAPEVFEEAFRPAFHDAQRVFDDVRPFLSACRDAGLAVGALTNSSQAMTADKLAVVGLSFEVVVTRDTLGYGKPAAEVFHHACELLGTSPERTVYVGDEYPIDVAGSAAAGMIPVWLNRQGLPDVWGEAAAVHAHAVRSLGELSSVLGVAG</sequence>
<dbReference type="EC" id="3.1.3.-" evidence="4"/>
<evidence type="ECO:0000313" key="5">
    <source>
        <dbReference type="Proteomes" id="UP001596356"/>
    </source>
</evidence>
<dbReference type="PANTHER" id="PTHR46470:SF4">
    <property type="entry name" value="5-AMINO-6-(5-PHOSPHO-D-RIBITYLAMINO)URACIL PHOSPHATASE YIGB"/>
    <property type="match status" value="1"/>
</dbReference>
<keyword evidence="2 4" id="KW-0378">Hydrolase</keyword>
<dbReference type="InterPro" id="IPR036412">
    <property type="entry name" value="HAD-like_sf"/>
</dbReference>
<organism evidence="4 5">
    <name type="scientific">Branchiibius cervicis</name>
    <dbReference type="NCBI Taxonomy" id="908252"/>
    <lineage>
        <taxon>Bacteria</taxon>
        <taxon>Bacillati</taxon>
        <taxon>Actinomycetota</taxon>
        <taxon>Actinomycetes</taxon>
        <taxon>Micrococcales</taxon>
        <taxon>Dermacoccaceae</taxon>
        <taxon>Branchiibius</taxon>
    </lineage>
</organism>
<gene>
    <name evidence="4" type="ORF">ACFQBT_12970</name>
</gene>
<comment type="caution">
    <text evidence="4">The sequence shown here is derived from an EMBL/GenBank/DDBJ whole genome shotgun (WGS) entry which is preliminary data.</text>
</comment>
<dbReference type="Pfam" id="PF00702">
    <property type="entry name" value="Hydrolase"/>
    <property type="match status" value="1"/>
</dbReference>
<dbReference type="Gene3D" id="1.20.120.1600">
    <property type="match status" value="1"/>
</dbReference>
<evidence type="ECO:0000256" key="2">
    <source>
        <dbReference type="ARBA" id="ARBA00022801"/>
    </source>
</evidence>
<dbReference type="InterPro" id="IPR006439">
    <property type="entry name" value="HAD-SF_hydro_IA"/>
</dbReference>
<dbReference type="SFLD" id="SFLDG01129">
    <property type="entry name" value="C1.5:_HAD__Beta-PGM__Phosphata"/>
    <property type="match status" value="1"/>
</dbReference>
<dbReference type="NCBIfam" id="TIGR01549">
    <property type="entry name" value="HAD-SF-IA-v1"/>
    <property type="match status" value="1"/>
</dbReference>
<comment type="cofactor">
    <cofactor evidence="1">
        <name>Mg(2+)</name>
        <dbReference type="ChEBI" id="CHEBI:18420"/>
    </cofactor>
</comment>
<dbReference type="InterPro" id="IPR023214">
    <property type="entry name" value="HAD_sf"/>
</dbReference>
<dbReference type="NCBIfam" id="TIGR01509">
    <property type="entry name" value="HAD-SF-IA-v3"/>
    <property type="match status" value="1"/>
</dbReference>
<dbReference type="PANTHER" id="PTHR46470">
    <property type="entry name" value="N-ACYLNEURAMINATE-9-PHOSPHATASE"/>
    <property type="match status" value="1"/>
</dbReference>
<dbReference type="Proteomes" id="UP001596356">
    <property type="component" value="Unassembled WGS sequence"/>
</dbReference>
<dbReference type="InterPro" id="IPR051400">
    <property type="entry name" value="HAD-like_hydrolase"/>
</dbReference>
<proteinExistence type="predicted"/>
<keyword evidence="3" id="KW-0460">Magnesium</keyword>
<dbReference type="Gene3D" id="3.40.50.1000">
    <property type="entry name" value="HAD superfamily/HAD-like"/>
    <property type="match status" value="1"/>
</dbReference>
<dbReference type="EMBL" id="JBHSWJ010000002">
    <property type="protein sequence ID" value="MFC6714677.1"/>
    <property type="molecule type" value="Genomic_DNA"/>
</dbReference>
<reference evidence="5" key="1">
    <citation type="journal article" date="2019" name="Int. J. Syst. Evol. Microbiol.">
        <title>The Global Catalogue of Microorganisms (GCM) 10K type strain sequencing project: providing services to taxonomists for standard genome sequencing and annotation.</title>
        <authorList>
            <consortium name="The Broad Institute Genomics Platform"/>
            <consortium name="The Broad Institute Genome Sequencing Center for Infectious Disease"/>
            <person name="Wu L."/>
            <person name="Ma J."/>
        </authorList>
    </citation>
    <scope>NUCLEOTIDE SEQUENCE [LARGE SCALE GENOMIC DNA]</scope>
    <source>
        <strain evidence="5">NBRC 106593</strain>
    </source>
</reference>
<protein>
    <submittedName>
        <fullName evidence="4">HAD family hydrolase</fullName>
        <ecNumber evidence="4">3.1.3.-</ecNumber>
    </submittedName>
</protein>
<dbReference type="GO" id="GO:0016787">
    <property type="term" value="F:hydrolase activity"/>
    <property type="evidence" value="ECO:0007669"/>
    <property type="project" value="UniProtKB-KW"/>
</dbReference>
<evidence type="ECO:0000313" key="4">
    <source>
        <dbReference type="EMBL" id="MFC6714677.1"/>
    </source>
</evidence>
<dbReference type="SUPFAM" id="SSF56784">
    <property type="entry name" value="HAD-like"/>
    <property type="match status" value="1"/>
</dbReference>
<evidence type="ECO:0000256" key="3">
    <source>
        <dbReference type="ARBA" id="ARBA00022842"/>
    </source>
</evidence>
<evidence type="ECO:0000256" key="1">
    <source>
        <dbReference type="ARBA" id="ARBA00001946"/>
    </source>
</evidence>
<accession>A0ABW2AU83</accession>
<keyword evidence="5" id="KW-1185">Reference proteome</keyword>
<name>A0ABW2AU83_9MICO</name>
<dbReference type="SFLD" id="SFLDS00003">
    <property type="entry name" value="Haloacid_Dehalogenase"/>
    <property type="match status" value="1"/>
</dbReference>
<dbReference type="RefSeq" id="WP_377823256.1">
    <property type="nucleotide sequence ID" value="NZ_JBHSWJ010000002.1"/>
</dbReference>